<dbReference type="Proteomes" id="UP000606172">
    <property type="component" value="Unassembled WGS sequence"/>
</dbReference>
<dbReference type="GO" id="GO:0000976">
    <property type="term" value="F:transcription cis-regulatory region binding"/>
    <property type="evidence" value="ECO:0007669"/>
    <property type="project" value="TreeGrafter"/>
</dbReference>
<dbReference type="PROSITE" id="PS50977">
    <property type="entry name" value="HTH_TETR_2"/>
    <property type="match status" value="1"/>
</dbReference>
<evidence type="ECO:0000256" key="2">
    <source>
        <dbReference type="ARBA" id="ARBA00023015"/>
    </source>
</evidence>
<reference evidence="7" key="1">
    <citation type="submission" date="2021-01" db="EMBL/GenBank/DDBJ databases">
        <title>Whole genome shotgun sequence of Sinosporangium siamense NBRC 109515.</title>
        <authorList>
            <person name="Komaki H."/>
            <person name="Tamura T."/>
        </authorList>
    </citation>
    <scope>NUCLEOTIDE SEQUENCE</scope>
    <source>
        <strain evidence="7">NBRC 109515</strain>
    </source>
</reference>
<dbReference type="Pfam" id="PF02909">
    <property type="entry name" value="TetR_C_1"/>
    <property type="match status" value="1"/>
</dbReference>
<dbReference type="PRINTS" id="PR00455">
    <property type="entry name" value="HTHTETR"/>
</dbReference>
<evidence type="ECO:0000259" key="6">
    <source>
        <dbReference type="PROSITE" id="PS50977"/>
    </source>
</evidence>
<dbReference type="PANTHER" id="PTHR30055">
    <property type="entry name" value="HTH-TYPE TRANSCRIPTIONAL REGULATOR RUTR"/>
    <property type="match status" value="1"/>
</dbReference>
<keyword evidence="8" id="KW-1185">Reference proteome</keyword>
<proteinExistence type="predicted"/>
<dbReference type="InterPro" id="IPR003012">
    <property type="entry name" value="Tet_transcr_reg_TetR"/>
</dbReference>
<dbReference type="Pfam" id="PF00440">
    <property type="entry name" value="TetR_N"/>
    <property type="match status" value="1"/>
</dbReference>
<dbReference type="AlphaFoldDB" id="A0A919V4S7"/>
<keyword evidence="4" id="KW-0804">Transcription</keyword>
<keyword evidence="2" id="KW-0805">Transcription regulation</keyword>
<dbReference type="SUPFAM" id="SSF48498">
    <property type="entry name" value="Tetracyclin repressor-like, C-terminal domain"/>
    <property type="match status" value="1"/>
</dbReference>
<accession>A0A919V4S7</accession>
<dbReference type="GO" id="GO:0046677">
    <property type="term" value="P:response to antibiotic"/>
    <property type="evidence" value="ECO:0007669"/>
    <property type="project" value="InterPro"/>
</dbReference>
<feature type="DNA-binding region" description="H-T-H motif" evidence="5">
    <location>
        <begin position="28"/>
        <end position="47"/>
    </location>
</feature>
<sequence length="219" mass="23723">MKPEPLSRERIVAAAVDLIEREGADAVSMRRIATELGVGVMSLYNHVPNKSSLLDGVAESVMAQIEFHDDISAPWQEQVLAQARALRQIAMHYPRCTLVVLTRQLRTPAGLLPTERALATLKRAGFERDQAVSVLRAFVAYIVGCLLREVGVTSTFDPAGGGGSIAGSFDATLFPETADLYGWLATCDHEAEFEFGLRMLVEAAAVVPRAPSNTDEPQS</sequence>
<dbReference type="PANTHER" id="PTHR30055:SF151">
    <property type="entry name" value="TRANSCRIPTIONAL REGULATORY PROTEIN"/>
    <property type="match status" value="1"/>
</dbReference>
<evidence type="ECO:0000313" key="8">
    <source>
        <dbReference type="Proteomes" id="UP000606172"/>
    </source>
</evidence>
<organism evidence="7 8">
    <name type="scientific">Sinosporangium siamense</name>
    <dbReference type="NCBI Taxonomy" id="1367973"/>
    <lineage>
        <taxon>Bacteria</taxon>
        <taxon>Bacillati</taxon>
        <taxon>Actinomycetota</taxon>
        <taxon>Actinomycetes</taxon>
        <taxon>Streptosporangiales</taxon>
        <taxon>Streptosporangiaceae</taxon>
        <taxon>Sinosporangium</taxon>
    </lineage>
</organism>
<dbReference type="InterPro" id="IPR001647">
    <property type="entry name" value="HTH_TetR"/>
</dbReference>
<dbReference type="PRINTS" id="PR00400">
    <property type="entry name" value="TETREPRESSOR"/>
</dbReference>
<keyword evidence="3 5" id="KW-0238">DNA-binding</keyword>
<dbReference type="EMBL" id="BOOW01000014">
    <property type="protein sequence ID" value="GII92235.1"/>
    <property type="molecule type" value="Genomic_DNA"/>
</dbReference>
<dbReference type="InterPro" id="IPR004111">
    <property type="entry name" value="Repressor_TetR_C"/>
</dbReference>
<dbReference type="RefSeq" id="WP_204024850.1">
    <property type="nucleotide sequence ID" value="NZ_BOOW01000014.1"/>
</dbReference>
<evidence type="ECO:0000313" key="7">
    <source>
        <dbReference type="EMBL" id="GII92235.1"/>
    </source>
</evidence>
<dbReference type="GO" id="GO:0003700">
    <property type="term" value="F:DNA-binding transcription factor activity"/>
    <property type="evidence" value="ECO:0007669"/>
    <property type="project" value="TreeGrafter"/>
</dbReference>
<evidence type="ECO:0000256" key="5">
    <source>
        <dbReference type="PROSITE-ProRule" id="PRU00335"/>
    </source>
</evidence>
<dbReference type="Gene3D" id="1.10.357.10">
    <property type="entry name" value="Tetracycline Repressor, domain 2"/>
    <property type="match status" value="1"/>
</dbReference>
<evidence type="ECO:0000256" key="4">
    <source>
        <dbReference type="ARBA" id="ARBA00023163"/>
    </source>
</evidence>
<dbReference type="InterPro" id="IPR009057">
    <property type="entry name" value="Homeodomain-like_sf"/>
</dbReference>
<dbReference type="Gene3D" id="1.10.10.60">
    <property type="entry name" value="Homeodomain-like"/>
    <property type="match status" value="1"/>
</dbReference>
<feature type="domain" description="HTH tetR-type" evidence="6">
    <location>
        <begin position="5"/>
        <end position="65"/>
    </location>
</feature>
<dbReference type="InterPro" id="IPR050109">
    <property type="entry name" value="HTH-type_TetR-like_transc_reg"/>
</dbReference>
<evidence type="ECO:0000256" key="1">
    <source>
        <dbReference type="ARBA" id="ARBA00022491"/>
    </source>
</evidence>
<evidence type="ECO:0000256" key="3">
    <source>
        <dbReference type="ARBA" id="ARBA00023125"/>
    </source>
</evidence>
<keyword evidence="1" id="KW-0678">Repressor</keyword>
<dbReference type="InterPro" id="IPR036271">
    <property type="entry name" value="Tet_transcr_reg_TetR-rel_C_sf"/>
</dbReference>
<name>A0A919V4S7_9ACTN</name>
<comment type="caution">
    <text evidence="7">The sequence shown here is derived from an EMBL/GenBank/DDBJ whole genome shotgun (WGS) entry which is preliminary data.</text>
</comment>
<protein>
    <submittedName>
        <fullName evidence="7">TetR family transcriptional regulator</fullName>
    </submittedName>
</protein>
<gene>
    <name evidence="7" type="ORF">Ssi02_24660</name>
</gene>
<dbReference type="GO" id="GO:0045892">
    <property type="term" value="P:negative regulation of DNA-templated transcription"/>
    <property type="evidence" value="ECO:0007669"/>
    <property type="project" value="InterPro"/>
</dbReference>
<dbReference type="SUPFAM" id="SSF46689">
    <property type="entry name" value="Homeodomain-like"/>
    <property type="match status" value="1"/>
</dbReference>